<proteinExistence type="predicted"/>
<evidence type="ECO:0000313" key="2">
    <source>
        <dbReference type="EMBL" id="MBB6481367.1"/>
    </source>
</evidence>
<sequence>MHIKRIIISLVFLYCSANAWSDSSNDFLSSFYRFDYNYINGITNELFFEGHYSYSDHFSIYGGFSTAFHTLPERYFLRASVNGFPHFLEYSITFLGREFTEYEITENSIYPTIKFITRFVDVEAGLGMRFLGGMDESFTVSTLYNLKIKFFDREKFKLSYTIKNFDHFYSSNITDMSHNLDSEIMFFDSFNLLIGLGVTNPGQVGFTSFISGFYGNLGIKYSYAH</sequence>
<feature type="signal peptide" evidence="1">
    <location>
        <begin position="1"/>
        <end position="19"/>
    </location>
</feature>
<dbReference type="AlphaFoldDB" id="A0A841RDR9"/>
<organism evidence="2 3">
    <name type="scientific">Spirochaeta isovalerica</name>
    <dbReference type="NCBI Taxonomy" id="150"/>
    <lineage>
        <taxon>Bacteria</taxon>
        <taxon>Pseudomonadati</taxon>
        <taxon>Spirochaetota</taxon>
        <taxon>Spirochaetia</taxon>
        <taxon>Spirochaetales</taxon>
        <taxon>Spirochaetaceae</taxon>
        <taxon>Spirochaeta</taxon>
    </lineage>
</organism>
<keyword evidence="1" id="KW-0732">Signal</keyword>
<accession>A0A841RDR9</accession>
<gene>
    <name evidence="2" type="ORF">HNR50_003047</name>
</gene>
<reference evidence="2 3" key="1">
    <citation type="submission" date="2020-08" db="EMBL/GenBank/DDBJ databases">
        <title>Genomic Encyclopedia of Type Strains, Phase IV (KMG-IV): sequencing the most valuable type-strain genomes for metagenomic binning, comparative biology and taxonomic classification.</title>
        <authorList>
            <person name="Goeker M."/>
        </authorList>
    </citation>
    <scope>NUCLEOTIDE SEQUENCE [LARGE SCALE GENOMIC DNA]</scope>
    <source>
        <strain evidence="2 3">DSM 2461</strain>
    </source>
</reference>
<feature type="chain" id="PRO_5032816601" evidence="1">
    <location>
        <begin position="20"/>
        <end position="225"/>
    </location>
</feature>
<comment type="caution">
    <text evidence="2">The sequence shown here is derived from an EMBL/GenBank/DDBJ whole genome shotgun (WGS) entry which is preliminary data.</text>
</comment>
<dbReference type="EMBL" id="JACHGJ010000006">
    <property type="protein sequence ID" value="MBB6481367.1"/>
    <property type="molecule type" value="Genomic_DNA"/>
</dbReference>
<name>A0A841RDR9_9SPIO</name>
<evidence type="ECO:0000313" key="3">
    <source>
        <dbReference type="Proteomes" id="UP000587760"/>
    </source>
</evidence>
<evidence type="ECO:0000256" key="1">
    <source>
        <dbReference type="SAM" id="SignalP"/>
    </source>
</evidence>
<dbReference type="RefSeq" id="WP_184747618.1">
    <property type="nucleotide sequence ID" value="NZ_JACHGJ010000006.1"/>
</dbReference>
<dbReference type="Proteomes" id="UP000587760">
    <property type="component" value="Unassembled WGS sequence"/>
</dbReference>
<protein>
    <submittedName>
        <fullName evidence="2">Uncharacterized protein</fullName>
    </submittedName>
</protein>
<keyword evidence="3" id="KW-1185">Reference proteome</keyword>